<dbReference type="EMBL" id="DSKI01000055">
    <property type="protein sequence ID" value="HEB42280.1"/>
    <property type="molecule type" value="Genomic_DNA"/>
</dbReference>
<feature type="transmembrane region" description="Helical" evidence="6">
    <location>
        <begin position="59"/>
        <end position="79"/>
    </location>
</feature>
<dbReference type="PANTHER" id="PTHR36506:SF1">
    <property type="entry name" value="PREFLAGELLIN PEPTIDASE"/>
    <property type="match status" value="1"/>
</dbReference>
<keyword evidence="2" id="KW-1003">Cell membrane</keyword>
<reference evidence="8" key="1">
    <citation type="journal article" date="2020" name="mSystems">
        <title>Genome- and Community-Level Interaction Insights into Carbon Utilization and Element Cycling Functions of Hydrothermarchaeota in Hydrothermal Sediment.</title>
        <authorList>
            <person name="Zhou Z."/>
            <person name="Liu Y."/>
            <person name="Xu W."/>
            <person name="Pan J."/>
            <person name="Luo Z.H."/>
            <person name="Li M."/>
        </authorList>
    </citation>
    <scope>NUCLEOTIDE SEQUENCE [LARGE SCALE GENOMIC DNA]</scope>
    <source>
        <strain evidence="8">SpSt-243</strain>
    </source>
</reference>
<dbReference type="PANTHER" id="PTHR36506">
    <property type="entry name" value="PREFLAGELLIN PEPTIDASE"/>
    <property type="match status" value="1"/>
</dbReference>
<name>A0A7C1SVE5_9HYPH</name>
<evidence type="ECO:0000256" key="5">
    <source>
        <dbReference type="ARBA" id="ARBA00023136"/>
    </source>
</evidence>
<comment type="caution">
    <text evidence="8">The sequence shown here is derived from an EMBL/GenBank/DDBJ whole genome shotgun (WGS) entry which is preliminary data.</text>
</comment>
<protein>
    <submittedName>
        <fullName evidence="8">Peptidase</fullName>
    </submittedName>
</protein>
<proteinExistence type="predicted"/>
<dbReference type="InterPro" id="IPR000045">
    <property type="entry name" value="Prepilin_IV_endopep_pep"/>
</dbReference>
<evidence type="ECO:0000313" key="8">
    <source>
        <dbReference type="EMBL" id="HEB42280.1"/>
    </source>
</evidence>
<keyword evidence="3 6" id="KW-0812">Transmembrane</keyword>
<accession>A0A7C1SVE5</accession>
<dbReference type="AlphaFoldDB" id="A0A7C1SVE5"/>
<feature type="transmembrane region" description="Helical" evidence="6">
    <location>
        <begin position="99"/>
        <end position="124"/>
    </location>
</feature>
<dbReference type="Gene3D" id="1.20.120.1220">
    <property type="match status" value="1"/>
</dbReference>
<evidence type="ECO:0000256" key="1">
    <source>
        <dbReference type="ARBA" id="ARBA00004651"/>
    </source>
</evidence>
<keyword evidence="4 6" id="KW-1133">Transmembrane helix</keyword>
<dbReference type="GO" id="GO:0004190">
    <property type="term" value="F:aspartic-type endopeptidase activity"/>
    <property type="evidence" value="ECO:0007669"/>
    <property type="project" value="InterPro"/>
</dbReference>
<feature type="domain" description="Prepilin type IV endopeptidase peptidase" evidence="7">
    <location>
        <begin position="11"/>
        <end position="115"/>
    </location>
</feature>
<evidence type="ECO:0000259" key="7">
    <source>
        <dbReference type="Pfam" id="PF01478"/>
    </source>
</evidence>
<sequence>MDILILFTLAVMPALTIVAGLKDITSMTIPNWISAALVIGFFPAALAVGLPWMALLTHVGVGVAALLVAMLLFALRVFGGGDAKLLTAAALWFGFNTSLFQFLVYTGYLGGLLTIVVMLLRANWDKLATVGVRLPQTLMVAKKIPYAIAIGGAGLLAYPSSPLVVAAIQKAL</sequence>
<evidence type="ECO:0000256" key="3">
    <source>
        <dbReference type="ARBA" id="ARBA00022692"/>
    </source>
</evidence>
<dbReference type="Pfam" id="PF01478">
    <property type="entry name" value="Peptidase_A24"/>
    <property type="match status" value="1"/>
</dbReference>
<dbReference type="InterPro" id="IPR052218">
    <property type="entry name" value="Preflagellin_Peptidase"/>
</dbReference>
<organism evidence="8">
    <name type="scientific">Agrobacterium albertimagni</name>
    <dbReference type="NCBI Taxonomy" id="147266"/>
    <lineage>
        <taxon>Bacteria</taxon>
        <taxon>Pseudomonadati</taxon>
        <taxon>Pseudomonadota</taxon>
        <taxon>Alphaproteobacteria</taxon>
        <taxon>Hyphomicrobiales</taxon>
        <taxon>Rhizobiaceae</taxon>
        <taxon>Rhizobium/Agrobacterium group</taxon>
        <taxon>Agrobacterium</taxon>
    </lineage>
</organism>
<evidence type="ECO:0000256" key="6">
    <source>
        <dbReference type="SAM" id="Phobius"/>
    </source>
</evidence>
<feature type="transmembrane region" description="Helical" evidence="6">
    <location>
        <begin position="32"/>
        <end position="52"/>
    </location>
</feature>
<gene>
    <name evidence="8" type="ORF">ENP70_00935</name>
</gene>
<evidence type="ECO:0000256" key="4">
    <source>
        <dbReference type="ARBA" id="ARBA00022989"/>
    </source>
</evidence>
<keyword evidence="5 6" id="KW-0472">Membrane</keyword>
<comment type="subcellular location">
    <subcellularLocation>
        <location evidence="1">Cell membrane</location>
        <topology evidence="1">Multi-pass membrane protein</topology>
    </subcellularLocation>
</comment>
<evidence type="ECO:0000256" key="2">
    <source>
        <dbReference type="ARBA" id="ARBA00022475"/>
    </source>
</evidence>
<dbReference type="GO" id="GO:0005886">
    <property type="term" value="C:plasma membrane"/>
    <property type="evidence" value="ECO:0007669"/>
    <property type="project" value="UniProtKB-SubCell"/>
</dbReference>
<feature type="transmembrane region" description="Helical" evidence="6">
    <location>
        <begin position="144"/>
        <end position="168"/>
    </location>
</feature>